<dbReference type="Gene3D" id="3.30.710.10">
    <property type="entry name" value="Potassium Channel Kv1.1, Chain A"/>
    <property type="match status" value="1"/>
</dbReference>
<sequence length="300" mass="34228">MENRFLESDKKLLESGLFADVKLTCRERTWNLHRNILCTRSTWFDKALNGKFAEAKSGQVNIADFEPESVDWLINYIYTGQCDISTFRPDRKTQFLTCIEAHNIADYFNMDAMAEIALDTLKQDLDGKIGPMQLTYEAPNYLDDLLEAIQVVYQHIPLGDTDTTSENGNGLRRAFLEYVFAARFFFLNNPTFSAAMDTLPAFSLDLFRAMRSSADFAAHQPDAHCLYCRNKPSKTKKGHYTHLAPEKLRLLTCCSNCASKKEFALPTKDWLEKNQPPDEREQLLPTLGLPTVRPSWTSGI</sequence>
<gene>
    <name evidence="2" type="ORF">DL546_003293</name>
</gene>
<dbReference type="CDD" id="cd18186">
    <property type="entry name" value="BTB_POZ_ZBTB_KLHL-like"/>
    <property type="match status" value="1"/>
</dbReference>
<dbReference type="InterPro" id="IPR000210">
    <property type="entry name" value="BTB/POZ_dom"/>
</dbReference>
<dbReference type="OrthoDB" id="1022638at2759"/>
<feature type="domain" description="BTB" evidence="1">
    <location>
        <begin position="19"/>
        <end position="86"/>
    </location>
</feature>
<dbReference type="EMBL" id="QVQW01000072">
    <property type="protein sequence ID" value="RKU41560.1"/>
    <property type="molecule type" value="Genomic_DNA"/>
</dbReference>
<comment type="caution">
    <text evidence="2">The sequence shown here is derived from an EMBL/GenBank/DDBJ whole genome shotgun (WGS) entry which is preliminary data.</text>
</comment>
<reference evidence="2 3" key="1">
    <citation type="submission" date="2018-08" db="EMBL/GenBank/DDBJ databases">
        <title>Draft genome of the lignicolous fungus Coniochaeta pulveracea.</title>
        <authorList>
            <person name="Borstlap C.J."/>
            <person name="De Witt R.N."/>
            <person name="Botha A."/>
            <person name="Volschenk H."/>
        </authorList>
    </citation>
    <scope>NUCLEOTIDE SEQUENCE [LARGE SCALE GENOMIC DNA]</scope>
    <source>
        <strain evidence="2 3">CAB683</strain>
    </source>
</reference>
<keyword evidence="3" id="KW-1185">Reference proteome</keyword>
<dbReference type="Proteomes" id="UP000275385">
    <property type="component" value="Unassembled WGS sequence"/>
</dbReference>
<name>A0A420Y1B6_9PEZI</name>
<evidence type="ECO:0000259" key="1">
    <source>
        <dbReference type="PROSITE" id="PS50097"/>
    </source>
</evidence>
<dbReference type="STRING" id="177199.A0A420Y1B6"/>
<dbReference type="SUPFAM" id="SSF54695">
    <property type="entry name" value="POZ domain"/>
    <property type="match status" value="1"/>
</dbReference>
<accession>A0A420Y1B6</accession>
<dbReference type="PANTHER" id="PTHR47843:SF5">
    <property type="entry name" value="BTB_POZ DOMAIN PROTEIN"/>
    <property type="match status" value="1"/>
</dbReference>
<protein>
    <recommendedName>
        <fullName evidence="1">BTB domain-containing protein</fullName>
    </recommendedName>
</protein>
<dbReference type="PROSITE" id="PS50097">
    <property type="entry name" value="BTB"/>
    <property type="match status" value="1"/>
</dbReference>
<proteinExistence type="predicted"/>
<organism evidence="2 3">
    <name type="scientific">Coniochaeta pulveracea</name>
    <dbReference type="NCBI Taxonomy" id="177199"/>
    <lineage>
        <taxon>Eukaryota</taxon>
        <taxon>Fungi</taxon>
        <taxon>Dikarya</taxon>
        <taxon>Ascomycota</taxon>
        <taxon>Pezizomycotina</taxon>
        <taxon>Sordariomycetes</taxon>
        <taxon>Sordariomycetidae</taxon>
        <taxon>Coniochaetales</taxon>
        <taxon>Coniochaetaceae</taxon>
        <taxon>Coniochaeta</taxon>
    </lineage>
</organism>
<dbReference type="PANTHER" id="PTHR47843">
    <property type="entry name" value="BTB DOMAIN-CONTAINING PROTEIN-RELATED"/>
    <property type="match status" value="1"/>
</dbReference>
<dbReference type="Pfam" id="PF00651">
    <property type="entry name" value="BTB"/>
    <property type="match status" value="1"/>
</dbReference>
<evidence type="ECO:0000313" key="3">
    <source>
        <dbReference type="Proteomes" id="UP000275385"/>
    </source>
</evidence>
<evidence type="ECO:0000313" key="2">
    <source>
        <dbReference type="EMBL" id="RKU41560.1"/>
    </source>
</evidence>
<dbReference type="AlphaFoldDB" id="A0A420Y1B6"/>
<dbReference type="SMART" id="SM00225">
    <property type="entry name" value="BTB"/>
    <property type="match status" value="1"/>
</dbReference>
<dbReference type="InterPro" id="IPR011333">
    <property type="entry name" value="SKP1/BTB/POZ_sf"/>
</dbReference>